<gene>
    <name evidence="1" type="ORF">TTEB3V08_LOCUS5411</name>
</gene>
<reference evidence="1" key="1">
    <citation type="submission" date="2020-11" db="EMBL/GenBank/DDBJ databases">
        <authorList>
            <person name="Tran Van P."/>
        </authorList>
    </citation>
    <scope>NUCLEOTIDE SEQUENCE</scope>
</reference>
<dbReference type="GO" id="GO:0043291">
    <property type="term" value="C:RAVE complex"/>
    <property type="evidence" value="ECO:0007669"/>
    <property type="project" value="TreeGrafter"/>
</dbReference>
<dbReference type="EMBL" id="OE001694">
    <property type="protein sequence ID" value="CAD7457418.1"/>
    <property type="molecule type" value="Genomic_DNA"/>
</dbReference>
<dbReference type="GO" id="GO:0007035">
    <property type="term" value="P:vacuolar acidification"/>
    <property type="evidence" value="ECO:0007669"/>
    <property type="project" value="TreeGrafter"/>
</dbReference>
<sequence length="423" mass="46553">MRPLVFPPSTTLGNLSNSPSACFVASDGKSLRVYQAVIDARTLLAEVSSSERRSRMMDSMVSLSTDTSSEDGVRHSSLHDKIKIVSQQSTARPGCVIQLDAISDATHDWQNTQFLHVFQEQLITGERAEEKTTVNPDLGFMESQLAAMVDLQQTSVFEEPFYIVVLERTNKGTVVHMWRLVIASQPDSAELTGSMMYVPDSHLIQDEDDGEERQGRSASMSAGDQLGDHAIPVQASHVVISTTKVCTQDLPLPDGVEVVHAAPAAGHLSSASIYPACFAPYIVVTACSDSTIRYTHLFVPSPVMFWKCKVDKTSKSAERSYEWCEWEMLRKDQESTIDITGQYSGSKSTFTRQVPRTRVSLCISIAPTGQPLNISAGYSGRIACAYKYGKSFTRPSKNDPDSRYVNLCVAIYECESTGGECWV</sequence>
<dbReference type="PANTHER" id="PTHR13950">
    <property type="entry name" value="RABCONNECTIN-RELATED"/>
    <property type="match status" value="1"/>
</dbReference>
<accession>A0A7R9NV19</accession>
<dbReference type="AlphaFoldDB" id="A0A7R9NV19"/>
<evidence type="ECO:0000313" key="1">
    <source>
        <dbReference type="EMBL" id="CAD7457418.1"/>
    </source>
</evidence>
<dbReference type="PANTHER" id="PTHR13950:SF9">
    <property type="entry name" value="RABCONNECTIN-3A"/>
    <property type="match status" value="1"/>
</dbReference>
<name>A0A7R9NV19_9NEOP</name>
<protein>
    <submittedName>
        <fullName evidence="1">Uncharacterized protein</fullName>
    </submittedName>
</protein>
<organism evidence="1">
    <name type="scientific">Timema tahoe</name>
    <dbReference type="NCBI Taxonomy" id="61484"/>
    <lineage>
        <taxon>Eukaryota</taxon>
        <taxon>Metazoa</taxon>
        <taxon>Ecdysozoa</taxon>
        <taxon>Arthropoda</taxon>
        <taxon>Hexapoda</taxon>
        <taxon>Insecta</taxon>
        <taxon>Pterygota</taxon>
        <taxon>Neoptera</taxon>
        <taxon>Polyneoptera</taxon>
        <taxon>Phasmatodea</taxon>
        <taxon>Timematodea</taxon>
        <taxon>Timematoidea</taxon>
        <taxon>Timematidae</taxon>
        <taxon>Timema</taxon>
    </lineage>
</organism>
<proteinExistence type="predicted"/>
<dbReference type="InterPro" id="IPR052208">
    <property type="entry name" value="DmX-like/RAVE_component"/>
</dbReference>